<feature type="transmembrane region" description="Helical" evidence="7">
    <location>
        <begin position="148"/>
        <end position="168"/>
    </location>
</feature>
<gene>
    <name evidence="10" type="ORF">JOF53_002493</name>
</gene>
<keyword evidence="6 7" id="KW-0472">Membrane</keyword>
<dbReference type="PANTHER" id="PTHR30353">
    <property type="entry name" value="INNER MEMBRANE PROTEIN DEDA-RELATED"/>
    <property type="match status" value="1"/>
</dbReference>
<keyword evidence="3 7" id="KW-1003">Cell membrane</keyword>
<evidence type="ECO:0000256" key="2">
    <source>
        <dbReference type="ARBA" id="ARBA00010792"/>
    </source>
</evidence>
<evidence type="ECO:0000256" key="5">
    <source>
        <dbReference type="ARBA" id="ARBA00022989"/>
    </source>
</evidence>
<evidence type="ECO:0000313" key="10">
    <source>
        <dbReference type="EMBL" id="MBP2473621.1"/>
    </source>
</evidence>
<comment type="similarity">
    <text evidence="2 7">Belongs to the DedA family.</text>
</comment>
<feature type="region of interest" description="Disordered" evidence="8">
    <location>
        <begin position="207"/>
        <end position="261"/>
    </location>
</feature>
<sequence length="261" mass="28107">MIEFLREHLAGLPPLLVCLAVGLLLVAEAALVVGVVLPGASALLVFGFLTNLGAVPLVPAMLTAGLAALLGSQLAYWRGRKLGGDGGDLPRSWTVRRLGPHRWQRVVNLVDRHGERAVPLGQWVVGARTLVPRLSGMAGLPYRRFARWNIPISPVWGALWVLVGWFAGRSYELVATVSSWVSLGLLGVLLVVAAILFWRKRTAPESRTRRMPQEQRATQGPRSSSTLDLPCAATARAEPGENRTNPETAKSELGSTSTSST</sequence>
<protein>
    <submittedName>
        <fullName evidence="10">Membrane protein DedA with SNARE-associated domain</fullName>
    </submittedName>
</protein>
<evidence type="ECO:0000256" key="6">
    <source>
        <dbReference type="ARBA" id="ARBA00023136"/>
    </source>
</evidence>
<evidence type="ECO:0000256" key="3">
    <source>
        <dbReference type="ARBA" id="ARBA00022475"/>
    </source>
</evidence>
<evidence type="ECO:0000313" key="11">
    <source>
        <dbReference type="Proteomes" id="UP001519363"/>
    </source>
</evidence>
<reference evidence="10 11" key="1">
    <citation type="submission" date="2021-03" db="EMBL/GenBank/DDBJ databases">
        <title>Sequencing the genomes of 1000 actinobacteria strains.</title>
        <authorList>
            <person name="Klenk H.-P."/>
        </authorList>
    </citation>
    <scope>NUCLEOTIDE SEQUENCE [LARGE SCALE GENOMIC DNA]</scope>
    <source>
        <strain evidence="10 11">DSM 44580</strain>
    </source>
</reference>
<keyword evidence="4 7" id="KW-0812">Transmembrane</keyword>
<evidence type="ECO:0000256" key="8">
    <source>
        <dbReference type="SAM" id="MobiDB-lite"/>
    </source>
</evidence>
<dbReference type="InterPro" id="IPR032818">
    <property type="entry name" value="DedA-like"/>
</dbReference>
<keyword evidence="5 7" id="KW-1133">Transmembrane helix</keyword>
<name>A0ABS5AAL8_9PSEU</name>
<feature type="domain" description="VTT" evidence="9">
    <location>
        <begin position="38"/>
        <end position="165"/>
    </location>
</feature>
<dbReference type="InterPro" id="IPR032816">
    <property type="entry name" value="VTT_dom"/>
</dbReference>
<feature type="transmembrane region" description="Helical" evidence="7">
    <location>
        <begin position="12"/>
        <end position="37"/>
    </location>
</feature>
<evidence type="ECO:0000256" key="7">
    <source>
        <dbReference type="RuleBase" id="RU367016"/>
    </source>
</evidence>
<evidence type="ECO:0000256" key="1">
    <source>
        <dbReference type="ARBA" id="ARBA00004651"/>
    </source>
</evidence>
<organism evidence="10 11">
    <name type="scientific">Crossiella equi</name>
    <dbReference type="NCBI Taxonomy" id="130796"/>
    <lineage>
        <taxon>Bacteria</taxon>
        <taxon>Bacillati</taxon>
        <taxon>Actinomycetota</taxon>
        <taxon>Actinomycetes</taxon>
        <taxon>Pseudonocardiales</taxon>
        <taxon>Pseudonocardiaceae</taxon>
        <taxon>Crossiella</taxon>
    </lineage>
</organism>
<comment type="caution">
    <text evidence="10">The sequence shown here is derived from an EMBL/GenBank/DDBJ whole genome shotgun (WGS) entry which is preliminary data.</text>
</comment>
<dbReference type="EMBL" id="JAGIOO010000001">
    <property type="protein sequence ID" value="MBP2473621.1"/>
    <property type="molecule type" value="Genomic_DNA"/>
</dbReference>
<proteinExistence type="inferred from homology"/>
<feature type="transmembrane region" description="Helical" evidence="7">
    <location>
        <begin position="43"/>
        <end position="71"/>
    </location>
</feature>
<evidence type="ECO:0000259" key="9">
    <source>
        <dbReference type="Pfam" id="PF09335"/>
    </source>
</evidence>
<feature type="compositionally biased region" description="Polar residues" evidence="8">
    <location>
        <begin position="242"/>
        <end position="261"/>
    </location>
</feature>
<accession>A0ABS5AAL8</accession>
<keyword evidence="11" id="KW-1185">Reference proteome</keyword>
<comment type="subcellular location">
    <subcellularLocation>
        <location evidence="1 7">Cell membrane</location>
        <topology evidence="1 7">Multi-pass membrane protein</topology>
    </subcellularLocation>
</comment>
<feature type="compositionally biased region" description="Polar residues" evidence="8">
    <location>
        <begin position="215"/>
        <end position="227"/>
    </location>
</feature>
<dbReference type="Proteomes" id="UP001519363">
    <property type="component" value="Unassembled WGS sequence"/>
</dbReference>
<dbReference type="PANTHER" id="PTHR30353:SF15">
    <property type="entry name" value="INNER MEMBRANE PROTEIN YABI"/>
    <property type="match status" value="1"/>
</dbReference>
<feature type="transmembrane region" description="Helical" evidence="7">
    <location>
        <begin position="180"/>
        <end position="198"/>
    </location>
</feature>
<evidence type="ECO:0000256" key="4">
    <source>
        <dbReference type="ARBA" id="ARBA00022692"/>
    </source>
</evidence>
<dbReference type="Pfam" id="PF09335">
    <property type="entry name" value="VTT_dom"/>
    <property type="match status" value="1"/>
</dbReference>